<evidence type="ECO:0000256" key="1">
    <source>
        <dbReference type="ARBA" id="ARBA00006018"/>
    </source>
</evidence>
<dbReference type="Pfam" id="PF01455">
    <property type="entry name" value="HupF_HypC"/>
    <property type="match status" value="1"/>
</dbReference>
<keyword evidence="3" id="KW-1185">Reference proteome</keyword>
<dbReference type="InterPro" id="IPR001109">
    <property type="entry name" value="Hydrogenase_HupF/HypC"/>
</dbReference>
<reference evidence="3" key="1">
    <citation type="journal article" date="2019" name="Int. J. Syst. Evol. Microbiol.">
        <title>The Global Catalogue of Microorganisms (GCM) 10K type strain sequencing project: providing services to taxonomists for standard genome sequencing and annotation.</title>
        <authorList>
            <consortium name="The Broad Institute Genomics Platform"/>
            <consortium name="The Broad Institute Genome Sequencing Center for Infectious Disease"/>
            <person name="Wu L."/>
            <person name="Ma J."/>
        </authorList>
    </citation>
    <scope>NUCLEOTIDE SEQUENCE [LARGE SCALE GENOMIC DNA]</scope>
    <source>
        <strain evidence="3">CGMCC 1.15341</strain>
    </source>
</reference>
<dbReference type="PANTHER" id="PTHR35177">
    <property type="entry name" value="HYDROGENASE MATURATION FACTOR HYBG"/>
    <property type="match status" value="1"/>
</dbReference>
<gene>
    <name evidence="2" type="ORF">GCM10011352_00420</name>
</gene>
<dbReference type="PROSITE" id="PS01097">
    <property type="entry name" value="HUPF_HYPC"/>
    <property type="match status" value="1"/>
</dbReference>
<evidence type="ECO:0000313" key="2">
    <source>
        <dbReference type="EMBL" id="GGB78727.1"/>
    </source>
</evidence>
<dbReference type="Gene3D" id="2.30.30.140">
    <property type="match status" value="1"/>
</dbReference>
<dbReference type="InterPro" id="IPR019812">
    <property type="entry name" value="Hydgase_assmbl_chp_CS"/>
</dbReference>
<name>A0ABQ1JZ77_9GAMM</name>
<dbReference type="PANTHER" id="PTHR35177:SF2">
    <property type="entry name" value="HYDROGENASE MATURATION FACTOR HYBG"/>
    <property type="match status" value="1"/>
</dbReference>
<protein>
    <submittedName>
        <fullName evidence="2">Hydrogenase</fullName>
    </submittedName>
</protein>
<dbReference type="SUPFAM" id="SSF159127">
    <property type="entry name" value="HupF/HypC-like"/>
    <property type="match status" value="1"/>
</dbReference>
<organism evidence="2 3">
    <name type="scientific">Marinobacterium zhoushanense</name>
    <dbReference type="NCBI Taxonomy" id="1679163"/>
    <lineage>
        <taxon>Bacteria</taxon>
        <taxon>Pseudomonadati</taxon>
        <taxon>Pseudomonadota</taxon>
        <taxon>Gammaproteobacteria</taxon>
        <taxon>Oceanospirillales</taxon>
        <taxon>Oceanospirillaceae</taxon>
        <taxon>Marinobacterium</taxon>
    </lineage>
</organism>
<dbReference type="Proteomes" id="UP000629025">
    <property type="component" value="Unassembled WGS sequence"/>
</dbReference>
<dbReference type="NCBIfam" id="TIGR00074">
    <property type="entry name" value="hypC_hupF"/>
    <property type="match status" value="1"/>
</dbReference>
<dbReference type="EMBL" id="BMIJ01000001">
    <property type="protein sequence ID" value="GGB78727.1"/>
    <property type="molecule type" value="Genomic_DNA"/>
</dbReference>
<proteinExistence type="inferred from homology"/>
<comment type="caution">
    <text evidence="2">The sequence shown here is derived from an EMBL/GenBank/DDBJ whole genome shotgun (WGS) entry which is preliminary data.</text>
</comment>
<comment type="similarity">
    <text evidence="1">Belongs to the HupF/HypC family.</text>
</comment>
<accession>A0ABQ1JZ77</accession>
<dbReference type="RefSeq" id="WP_188745100.1">
    <property type="nucleotide sequence ID" value="NZ_BMIJ01000001.1"/>
</dbReference>
<sequence length="111" mass="12247">MCIGIPMQVRVVEGERALCTSGDEQHWIDIRLIEMPVPDDWLLVFLEAAREKISAERARQVAQALQALDAGARGDIAAIDALFADLVGRTPQLPPHLQPDLNDGHKEDNGR</sequence>
<dbReference type="PRINTS" id="PR00445">
    <property type="entry name" value="HUPFHYPC"/>
</dbReference>
<evidence type="ECO:0000313" key="3">
    <source>
        <dbReference type="Proteomes" id="UP000629025"/>
    </source>
</evidence>